<dbReference type="PANTHER" id="PTHR10566:SF124">
    <property type="entry name" value="PROTEIN KINASE SUPERFAMILY PROTEIN"/>
    <property type="match status" value="1"/>
</dbReference>
<dbReference type="OrthoDB" id="427480at2759"/>
<evidence type="ECO:0000259" key="2">
    <source>
        <dbReference type="Pfam" id="PF03109"/>
    </source>
</evidence>
<evidence type="ECO:0000313" key="4">
    <source>
        <dbReference type="Proteomes" id="UP000789595"/>
    </source>
</evidence>
<dbReference type="InterPro" id="IPR011009">
    <property type="entry name" value="Kinase-like_dom_sf"/>
</dbReference>
<dbReference type="CDD" id="cd05121">
    <property type="entry name" value="ABC1_ADCK3-like"/>
    <property type="match status" value="1"/>
</dbReference>
<feature type="domain" description="ABC1 atypical kinase-like" evidence="2">
    <location>
        <begin position="125"/>
        <end position="367"/>
    </location>
</feature>
<protein>
    <recommendedName>
        <fullName evidence="2">ABC1 atypical kinase-like domain-containing protein</fullName>
    </recommendedName>
</protein>
<gene>
    <name evidence="3" type="ORF">PECAL_6P18040</name>
</gene>
<comment type="similarity">
    <text evidence="1">Belongs to the protein kinase superfamily. ADCK protein kinase family.</text>
</comment>
<dbReference type="Pfam" id="PF03109">
    <property type="entry name" value="ABC1"/>
    <property type="match status" value="1"/>
</dbReference>
<name>A0A8J2T377_9STRA</name>
<dbReference type="EMBL" id="CAKKNE010000006">
    <property type="protein sequence ID" value="CAH0380163.1"/>
    <property type="molecule type" value="Genomic_DNA"/>
</dbReference>
<dbReference type="AlphaFoldDB" id="A0A8J2T377"/>
<evidence type="ECO:0000256" key="1">
    <source>
        <dbReference type="ARBA" id="ARBA00009670"/>
    </source>
</evidence>
<evidence type="ECO:0000313" key="3">
    <source>
        <dbReference type="EMBL" id="CAH0380163.1"/>
    </source>
</evidence>
<dbReference type="InterPro" id="IPR004147">
    <property type="entry name" value="ABC1_dom"/>
</dbReference>
<comment type="caution">
    <text evidence="3">The sequence shown here is derived from an EMBL/GenBank/DDBJ whole genome shotgun (WGS) entry which is preliminary data.</text>
</comment>
<dbReference type="Proteomes" id="UP000789595">
    <property type="component" value="Unassembled WGS sequence"/>
</dbReference>
<dbReference type="SUPFAM" id="SSF56112">
    <property type="entry name" value="Protein kinase-like (PK-like)"/>
    <property type="match status" value="1"/>
</dbReference>
<reference evidence="3" key="1">
    <citation type="submission" date="2021-11" db="EMBL/GenBank/DDBJ databases">
        <authorList>
            <consortium name="Genoscope - CEA"/>
            <person name="William W."/>
        </authorList>
    </citation>
    <scope>NUCLEOTIDE SEQUENCE</scope>
</reference>
<organism evidence="3 4">
    <name type="scientific">Pelagomonas calceolata</name>
    <dbReference type="NCBI Taxonomy" id="35677"/>
    <lineage>
        <taxon>Eukaryota</taxon>
        <taxon>Sar</taxon>
        <taxon>Stramenopiles</taxon>
        <taxon>Ochrophyta</taxon>
        <taxon>Pelagophyceae</taxon>
        <taxon>Pelagomonadales</taxon>
        <taxon>Pelagomonadaceae</taxon>
        <taxon>Pelagomonas</taxon>
    </lineage>
</organism>
<dbReference type="InterPro" id="IPR050154">
    <property type="entry name" value="UbiB_kinase"/>
</dbReference>
<proteinExistence type="inferred from homology"/>
<sequence>MLPRHALRVASTAAMRTAARRAARVSRVATTPTPRQAAVMMPHRRSSSTTNTPSSARVAARVARIAGELGLLQLRKARGVDVAIRSVKFRRAFVRLGPAFVKIGQALATRRDVLPPELCDELSRLQDDIDPSLSGAEAVRVIEHDLEKPIGELFEGLDASSVPVASASLGQVYRARLLTGEEVAVKVQRDDVLETLAIDAVAVRSFVAMISQLFNTETDFAAIADEIVGRIGDELDYAREARDCEAFARLYKNEDVCVPRVFQEFCGPRVLTLSYLPGTKLDEWGRSGPSPAQKKRIIEEGVKCTARQFFEVGFFHADPHPGNLLVDSENRLAYLDFGKMDRLEDDDRFALMSVVVHFANRDAGGLARDFRGLGFVDDTDHAERSLKTALETALSEPRTMFGGKAMSFSGVIAFLRAALPADSSENVRFALPPRFASVVRALGALEGAVLAVDPEFEVVTAAYPHVARALLADRDARARQALRRLVLDRHGRVRWRRLEALGKSAFSASDVGSMDSIIVALGGRDAVAGVLTDACDYVCSDAGARTRAALVDDAEAWFTSSSESPNNNAWRVLMDAPELVAPVAARAAASHEARRSLGLLAGRLRARHGWRAPASLLEAASRALGEAMDGDEE</sequence>
<dbReference type="Gene3D" id="1.10.510.10">
    <property type="entry name" value="Transferase(Phosphotransferase) domain 1"/>
    <property type="match status" value="1"/>
</dbReference>
<keyword evidence="4" id="KW-1185">Reference proteome</keyword>
<dbReference type="PANTHER" id="PTHR10566">
    <property type="entry name" value="CHAPERONE-ACTIVITY OF BC1 COMPLEX CABC1 -RELATED"/>
    <property type="match status" value="1"/>
</dbReference>
<accession>A0A8J2T377</accession>